<evidence type="ECO:0000313" key="8">
    <source>
        <dbReference type="RefSeq" id="XP_013392132.1"/>
    </source>
</evidence>
<dbReference type="InParanoid" id="A0A1S3I1I8"/>
<dbReference type="KEGG" id="lak:106160159"/>
<dbReference type="InterPro" id="IPR002641">
    <property type="entry name" value="PNPLA_dom"/>
</dbReference>
<keyword evidence="1 4" id="KW-0378">Hydrolase</keyword>
<dbReference type="OrthoDB" id="630895at2759"/>
<sequence>MAAKKLTQDLVKNVRVTLSSATVQINSALAEGQMRWPPWGLPLKDKKSPEPQGIKTRTTVKKGAKDTKNISEKKEERTVYSNEVEPVAQRTVNLTRRDKTYEERMSDMLEANEIDPIVRDVQEKEKKERKFFVGAKKSETKTDASGLNLAGLASYIPMLKKDEDAKLRQKIRKVSRDQINTRTRELVISLQQAKSSSSKLHRLEIFCKHLLDFPEARRMSVKYGVVTCLLRMRHFARRDAAITAEISEALAMLGYMDPVKGRGIRLLTIDGGGIRAIVALETMRQLEVATGKKIYELFDYIAGVSAGSLLAFMVGTWRLPLDECEEYCNRCSRELFKQGTFDGAVNLVKVFSVYNSEIWEKILSGNMGDKTLIHSNIDMNSPKVSAAAAVSKPGMSKYQTYLFRTYDIPYQLQSRYEGTCNSKVWEAVRASTAAPVYFREVIKDDMILRDGGCLENNPTLIAIHECKLLWPEEEFQCIVSLGNGRYEPMVKTGDPSSTNEVIKMINSATDTEAVHQGLTDLMSSDIYFRFNPYMSEDLTLDEMRDEKWQQLRHDSQMYLRKNDKKIQRAAKRLMVPRTKIQKMKDWAKHQSIYHGLSHQ</sequence>
<dbReference type="InterPro" id="IPR016035">
    <property type="entry name" value="Acyl_Trfase/lysoPLipase"/>
</dbReference>
<feature type="active site" description="Nucleophile" evidence="4">
    <location>
        <position position="305"/>
    </location>
</feature>
<keyword evidence="7" id="KW-1185">Reference proteome</keyword>
<dbReference type="PROSITE" id="PS51635">
    <property type="entry name" value="PNPLA"/>
    <property type="match status" value="1"/>
</dbReference>
<dbReference type="CDD" id="cd07211">
    <property type="entry name" value="Pat_PNPLA8"/>
    <property type="match status" value="1"/>
</dbReference>
<feature type="active site" description="Proton acceptor" evidence="4">
    <location>
        <position position="450"/>
    </location>
</feature>
<dbReference type="RefSeq" id="XP_013392132.1">
    <property type="nucleotide sequence ID" value="XM_013536678.1"/>
</dbReference>
<reference evidence="8" key="1">
    <citation type="submission" date="2025-08" db="UniProtKB">
        <authorList>
            <consortium name="RefSeq"/>
        </authorList>
    </citation>
    <scope>IDENTIFICATION</scope>
    <source>
        <tissue evidence="8">Gonads</tissue>
    </source>
</reference>
<dbReference type="SUPFAM" id="SSF52151">
    <property type="entry name" value="FabD/lysophospholipase-like"/>
    <property type="match status" value="1"/>
</dbReference>
<dbReference type="Pfam" id="PF01734">
    <property type="entry name" value="Patatin"/>
    <property type="match status" value="1"/>
</dbReference>
<evidence type="ECO:0000256" key="4">
    <source>
        <dbReference type="PROSITE-ProRule" id="PRU01161"/>
    </source>
</evidence>
<dbReference type="PANTHER" id="PTHR24185:SF1">
    <property type="entry name" value="CALCIUM-INDEPENDENT PHOSPHOLIPASE A2-GAMMA"/>
    <property type="match status" value="1"/>
</dbReference>
<evidence type="ECO:0000256" key="5">
    <source>
        <dbReference type="SAM" id="MobiDB-lite"/>
    </source>
</evidence>
<feature type="short sequence motif" description="DGA/G" evidence="4">
    <location>
        <begin position="450"/>
        <end position="452"/>
    </location>
</feature>
<evidence type="ECO:0000259" key="6">
    <source>
        <dbReference type="PROSITE" id="PS51635"/>
    </source>
</evidence>
<dbReference type="STRING" id="7574.A0A1S3I1I8"/>
<dbReference type="AlphaFoldDB" id="A0A1S3I1I8"/>
<dbReference type="InterPro" id="IPR045217">
    <property type="entry name" value="PNPLA8-like"/>
</dbReference>
<name>A0A1S3I1I8_LINAN</name>
<dbReference type="GO" id="GO:0047499">
    <property type="term" value="F:calcium-independent phospholipase A2 activity"/>
    <property type="evidence" value="ECO:0007669"/>
    <property type="project" value="TreeGrafter"/>
</dbReference>
<accession>A0A1S3I1I8</accession>
<proteinExistence type="predicted"/>
<dbReference type="GO" id="GO:0016020">
    <property type="term" value="C:membrane"/>
    <property type="evidence" value="ECO:0007669"/>
    <property type="project" value="TreeGrafter"/>
</dbReference>
<feature type="domain" description="PNPLA" evidence="6">
    <location>
        <begin position="267"/>
        <end position="463"/>
    </location>
</feature>
<dbReference type="GO" id="GO:0019369">
    <property type="term" value="P:arachidonate metabolic process"/>
    <property type="evidence" value="ECO:0007669"/>
    <property type="project" value="TreeGrafter"/>
</dbReference>
<evidence type="ECO:0000313" key="7">
    <source>
        <dbReference type="Proteomes" id="UP000085678"/>
    </source>
</evidence>
<evidence type="ECO:0000256" key="2">
    <source>
        <dbReference type="ARBA" id="ARBA00022963"/>
    </source>
</evidence>
<dbReference type="Gene3D" id="3.40.1090.10">
    <property type="entry name" value="Cytosolic phospholipase A2 catalytic domain"/>
    <property type="match status" value="1"/>
</dbReference>
<gene>
    <name evidence="8" type="primary">LOC106160159</name>
</gene>
<organism evidence="7 8">
    <name type="scientific">Lingula anatina</name>
    <name type="common">Brachiopod</name>
    <name type="synonym">Lingula unguis</name>
    <dbReference type="NCBI Taxonomy" id="7574"/>
    <lineage>
        <taxon>Eukaryota</taxon>
        <taxon>Metazoa</taxon>
        <taxon>Spiralia</taxon>
        <taxon>Lophotrochozoa</taxon>
        <taxon>Brachiopoda</taxon>
        <taxon>Linguliformea</taxon>
        <taxon>Lingulata</taxon>
        <taxon>Lingulida</taxon>
        <taxon>Linguloidea</taxon>
        <taxon>Lingulidae</taxon>
        <taxon>Lingula</taxon>
    </lineage>
</organism>
<evidence type="ECO:0000256" key="1">
    <source>
        <dbReference type="ARBA" id="ARBA00022801"/>
    </source>
</evidence>
<dbReference type="Proteomes" id="UP000085678">
    <property type="component" value="Unplaced"/>
</dbReference>
<keyword evidence="2 4" id="KW-0442">Lipid degradation</keyword>
<dbReference type="PANTHER" id="PTHR24185">
    <property type="entry name" value="CALCIUM-INDEPENDENT PHOSPHOLIPASE A2-GAMMA"/>
    <property type="match status" value="1"/>
</dbReference>
<feature type="region of interest" description="Disordered" evidence="5">
    <location>
        <begin position="42"/>
        <end position="71"/>
    </location>
</feature>
<evidence type="ECO:0000256" key="3">
    <source>
        <dbReference type="ARBA" id="ARBA00023098"/>
    </source>
</evidence>
<feature type="short sequence motif" description="GXSXG" evidence="4">
    <location>
        <begin position="303"/>
        <end position="307"/>
    </location>
</feature>
<comment type="caution">
    <text evidence="4">Lacks conserved residue(s) required for the propagation of feature annotation.</text>
</comment>
<dbReference type="GO" id="GO:0016042">
    <property type="term" value="P:lipid catabolic process"/>
    <property type="evidence" value="ECO:0007669"/>
    <property type="project" value="UniProtKB-UniRule"/>
</dbReference>
<keyword evidence="3 4" id="KW-0443">Lipid metabolism</keyword>
<dbReference type="GeneID" id="106160159"/>
<protein>
    <submittedName>
        <fullName evidence="8">Calcium-independent phospholipase A2-gamma</fullName>
    </submittedName>
</protein>